<proteinExistence type="predicted"/>
<sequence>MTDKTGGAAFPVPATELHGTHTGMSLRDYFAAKCMQGDIATQDASDMGYYENDTSIEHLVNRANFYYRMADAMLKARG</sequence>
<gene>
    <name evidence="1" type="ORF">BN1804_00815</name>
</gene>
<dbReference type="Proteomes" id="UP000183920">
    <property type="component" value="Unassembled WGS sequence"/>
</dbReference>
<evidence type="ECO:0000313" key="1">
    <source>
        <dbReference type="EMBL" id="CRL60215.1"/>
    </source>
</evidence>
<dbReference type="RefSeq" id="WP_072063078.1">
    <property type="nucleotide sequence ID" value="NZ_CVRY01000002.1"/>
</dbReference>
<reference evidence="2" key="1">
    <citation type="submission" date="2015-06" db="EMBL/GenBank/DDBJ databases">
        <authorList>
            <person name="Urmite Genomes"/>
        </authorList>
    </citation>
    <scope>NUCLEOTIDE SEQUENCE [LARGE SCALE GENOMIC DNA]</scope>
    <source>
        <strain evidence="2">CSUR P1867</strain>
    </source>
</reference>
<dbReference type="AlphaFoldDB" id="A0A0G4Q302"/>
<accession>A0A0G4Q302</accession>
<organism evidence="1 2">
    <name type="scientific">Proteus penneri</name>
    <dbReference type="NCBI Taxonomy" id="102862"/>
    <lineage>
        <taxon>Bacteria</taxon>
        <taxon>Pseudomonadati</taxon>
        <taxon>Pseudomonadota</taxon>
        <taxon>Gammaproteobacteria</taxon>
        <taxon>Enterobacterales</taxon>
        <taxon>Morganellaceae</taxon>
        <taxon>Proteus</taxon>
    </lineage>
</organism>
<name>A0A0G4Q302_9GAMM</name>
<evidence type="ECO:0000313" key="2">
    <source>
        <dbReference type="Proteomes" id="UP000183920"/>
    </source>
</evidence>
<protein>
    <submittedName>
        <fullName evidence="1">Uncharacterized protein</fullName>
    </submittedName>
</protein>
<dbReference type="EMBL" id="CVRY01000002">
    <property type="protein sequence ID" value="CRL60215.1"/>
    <property type="molecule type" value="Genomic_DNA"/>
</dbReference>